<reference evidence="3" key="1">
    <citation type="journal article" date="2020" name="mSystems">
        <title>Genome- and Community-Level Interaction Insights into Carbon Utilization and Element Cycling Functions of Hydrothermarchaeota in Hydrothermal Sediment.</title>
        <authorList>
            <person name="Zhou Z."/>
            <person name="Liu Y."/>
            <person name="Xu W."/>
            <person name="Pan J."/>
            <person name="Luo Z.H."/>
            <person name="Li M."/>
        </authorList>
    </citation>
    <scope>NUCLEOTIDE SEQUENCE [LARGE SCALE GENOMIC DNA]</scope>
    <source>
        <strain evidence="3">HyVt-456</strain>
    </source>
</reference>
<dbReference type="InterPro" id="IPR027268">
    <property type="entry name" value="Peptidase_M4/M1_CTD_sf"/>
</dbReference>
<protein>
    <submittedName>
        <fullName evidence="3">M1 family peptidase</fullName>
    </submittedName>
</protein>
<dbReference type="AlphaFoldDB" id="A0A7V1LKX0"/>
<gene>
    <name evidence="3" type="ORF">ENJ10_04345</name>
</gene>
<accession>A0A7V1LKX0</accession>
<proteinExistence type="predicted"/>
<dbReference type="Proteomes" id="UP000886005">
    <property type="component" value="Unassembled WGS sequence"/>
</dbReference>
<dbReference type="Gene3D" id="1.10.390.10">
    <property type="entry name" value="Neutral Protease Domain 2"/>
    <property type="match status" value="1"/>
</dbReference>
<evidence type="ECO:0000259" key="2">
    <source>
        <dbReference type="Pfam" id="PF01433"/>
    </source>
</evidence>
<keyword evidence="1" id="KW-0732">Signal</keyword>
<name>A0A7V1LKX0_CALAY</name>
<sequence length="630" mass="71764">MKLELRALVLIFVFCGAALAGQDDLYMATNYQKVYSKGETRRPDGRPGSGYWINRASYKIDVTVYPATRLLKGRAEIEYSNDSPDTLKLLVMRLYQDIYRQGNARNSAMDPLAVTEGMEILRLKVGDVRIDTDDPAGAAQRRGTNLFIKLESPLLPGEKRRLEIDWKYYIAEKSRIRSGMYDKSSAFVAYWYPQMAVYDDVFGWDVLNYTGLQEFYNDFHDYDVRISLPAGYSVWATGILQNPGEILPSEQYELWKQAFRSDETRSLLSQKILDEDSVMINEGGAAWHFRAGHVPDFAFAFSDHYAWDIRSVEVEPGRRALIQAAYPKDDENSFDVCEIAAESIAFLSGEFPAIPYPYRAMTVFISKNGGGMEFPMIVNDGSVKKHARRVSLTSHEITHTYFPFMMGINERRFAFMDEGMAVMLPFQAQLALAPEENVIVRRVKGYNKIGGSIFDLPMMIPSYELTGRAYRNASYNRPGMAYEYLREMLGDKVFLKALHDYVENWQGKHPLPYDFFNTFNRVSGENLNWYWKPWFFEFAYADLALGPINQTAAGLDIVVKNVGGLPLPVRIAVTGEDGREKIVEKTAAVWRRGQDAVTIHVDEINKPVKVLLGGETILDADKNNNIQENF</sequence>
<dbReference type="GO" id="GO:0008270">
    <property type="term" value="F:zinc ion binding"/>
    <property type="evidence" value="ECO:0007669"/>
    <property type="project" value="InterPro"/>
</dbReference>
<feature type="domain" description="Peptidase M1 membrane alanine aminopeptidase" evidence="2">
    <location>
        <begin position="381"/>
        <end position="534"/>
    </location>
</feature>
<evidence type="ECO:0000256" key="1">
    <source>
        <dbReference type="SAM" id="SignalP"/>
    </source>
</evidence>
<feature type="chain" id="PRO_5031019365" evidence="1">
    <location>
        <begin position="21"/>
        <end position="630"/>
    </location>
</feature>
<comment type="caution">
    <text evidence="3">The sequence shown here is derived from an EMBL/GenBank/DDBJ whole genome shotgun (WGS) entry which is preliminary data.</text>
</comment>
<dbReference type="InterPro" id="IPR014782">
    <property type="entry name" value="Peptidase_M1_dom"/>
</dbReference>
<dbReference type="SUPFAM" id="SSF55486">
    <property type="entry name" value="Metalloproteases ('zincins'), catalytic domain"/>
    <property type="match status" value="1"/>
</dbReference>
<organism evidence="3">
    <name type="scientific">Caldithrix abyssi</name>
    <dbReference type="NCBI Taxonomy" id="187145"/>
    <lineage>
        <taxon>Bacteria</taxon>
        <taxon>Pseudomonadati</taxon>
        <taxon>Calditrichota</taxon>
        <taxon>Calditrichia</taxon>
        <taxon>Calditrichales</taxon>
        <taxon>Calditrichaceae</taxon>
        <taxon>Caldithrix</taxon>
    </lineage>
</organism>
<dbReference type="Pfam" id="PF01433">
    <property type="entry name" value="Peptidase_M1"/>
    <property type="match status" value="1"/>
</dbReference>
<dbReference type="CDD" id="cd09604">
    <property type="entry name" value="M1_APN_like"/>
    <property type="match status" value="1"/>
</dbReference>
<dbReference type="EMBL" id="DRLD01000118">
    <property type="protein sequence ID" value="HED09894.1"/>
    <property type="molecule type" value="Genomic_DNA"/>
</dbReference>
<dbReference type="GO" id="GO:0008237">
    <property type="term" value="F:metallopeptidase activity"/>
    <property type="evidence" value="ECO:0007669"/>
    <property type="project" value="InterPro"/>
</dbReference>
<feature type="signal peptide" evidence="1">
    <location>
        <begin position="1"/>
        <end position="20"/>
    </location>
</feature>
<evidence type="ECO:0000313" key="3">
    <source>
        <dbReference type="EMBL" id="HED09894.1"/>
    </source>
</evidence>